<dbReference type="EMBL" id="FR854077">
    <property type="protein sequence ID" value="CCA82423.1"/>
    <property type="molecule type" value="Genomic_DNA"/>
</dbReference>
<proteinExistence type="predicted"/>
<evidence type="ECO:0000313" key="1">
    <source>
        <dbReference type="EMBL" id="CCA82423.1"/>
    </source>
</evidence>
<name>G2ZTR0_9RALS</name>
<organism evidence="1">
    <name type="scientific">blood disease bacterium R229</name>
    <dbReference type="NCBI Taxonomy" id="741978"/>
    <lineage>
        <taxon>Bacteria</taxon>
        <taxon>Pseudomonadati</taxon>
        <taxon>Pseudomonadota</taxon>
        <taxon>Betaproteobacteria</taxon>
        <taxon>Burkholderiales</taxon>
        <taxon>Burkholderiaceae</taxon>
        <taxon>Ralstonia</taxon>
        <taxon>Ralstonia solanacearum species complex</taxon>
    </lineage>
</organism>
<sequence>MVSLNVETADDQRRSSFESFGAVTPACNDPLTRGSEALAENWKRLNVDLHVRRLPDGGHYFLKTRIPLLSDMLCEQLKPA</sequence>
<reference evidence="1" key="1">
    <citation type="journal article" date="2011" name="PLoS ONE">
        <title>Ralstonia syzygii, the Blood Disease Bacterium and some Asian R. solanacearum strains form a single genomic species despite divergent lifestyles.</title>
        <authorList>
            <person name="Remenant B."/>
            <person name="de Cambiaire J.C."/>
            <person name="Cellier G."/>
            <person name="Jacobs J.M."/>
            <person name="Mangenot S."/>
            <person name="Barbe V."/>
            <person name="Lajus A."/>
            <person name="Vallenet D."/>
            <person name="Medigue C."/>
            <person name="Fegan M."/>
            <person name="Allen C."/>
            <person name="Prior P."/>
        </authorList>
    </citation>
    <scope>NUCLEOTIDE SEQUENCE</scope>
    <source>
        <strain evidence="1">R229</strain>
    </source>
</reference>
<reference evidence="1" key="2">
    <citation type="submission" date="2011-04" db="EMBL/GenBank/DDBJ databases">
        <authorList>
            <person name="Genoscope - CEA"/>
        </authorList>
    </citation>
    <scope>NUCLEOTIDE SEQUENCE</scope>
    <source>
        <strain evidence="1">R229</strain>
    </source>
</reference>
<protein>
    <submittedName>
        <fullName evidence="1">Hypothethical protein</fullName>
    </submittedName>
</protein>
<gene>
    <name evidence="1" type="ORF">BDB_mp10028</name>
</gene>
<dbReference type="AlphaFoldDB" id="G2ZTR0"/>
<accession>G2ZTR0</accession>